<reference evidence="3" key="1">
    <citation type="journal article" date="2019" name="Int. J. Syst. Evol. Microbiol.">
        <title>The Global Catalogue of Microorganisms (GCM) 10K type strain sequencing project: providing services to taxonomists for standard genome sequencing and annotation.</title>
        <authorList>
            <consortium name="The Broad Institute Genomics Platform"/>
            <consortium name="The Broad Institute Genome Sequencing Center for Infectious Disease"/>
            <person name="Wu L."/>
            <person name="Ma J."/>
        </authorList>
    </citation>
    <scope>NUCLEOTIDE SEQUENCE [LARGE SCALE GENOMIC DNA]</scope>
    <source>
        <strain evidence="3">CGMCC 1.6784</strain>
    </source>
</reference>
<dbReference type="Gene3D" id="3.90.1200.10">
    <property type="match status" value="1"/>
</dbReference>
<proteinExistence type="predicted"/>
<evidence type="ECO:0000259" key="1">
    <source>
        <dbReference type="Pfam" id="PF01636"/>
    </source>
</evidence>
<dbReference type="SUPFAM" id="SSF56112">
    <property type="entry name" value="Protein kinase-like (PK-like)"/>
    <property type="match status" value="1"/>
</dbReference>
<dbReference type="PANTHER" id="PTHR43883:SF1">
    <property type="entry name" value="GLUCONOKINASE"/>
    <property type="match status" value="1"/>
</dbReference>
<feature type="domain" description="Aminoglycoside phosphotransferase" evidence="1">
    <location>
        <begin position="108"/>
        <end position="265"/>
    </location>
</feature>
<keyword evidence="3" id="KW-1185">Reference proteome</keyword>
<sequence length="513" mass="55196">MTESEDQAETIAFLCRAKAYGVADTVKRIDTHAAVVFLAGEYAFKLKRAVRYPYLDFSTVDRRRAVCEAELKLNRRTAPDIYLEVRCVGRMSDGSLALGAGEPVDWVVVMRRFPPECLLEAMAKEGPLAPDLLRDLADGIAAFHDDAEVVPCAGADRVRSVIDGNRASMDALSDGLLPKEDCARLHEGSRALMEDLSSLLDARARSGHVRHCHGDLHLANICLWKGKPTLFDCLEFDPELATTDVLYDLAFLIMDLWQRGLHEEASLVFNRYCDMRAENDGLAAMPLFLSMRAAVRAHVGASAAGRQESAAGFDAKIGEARGYLSAALAFLDRPVPRLVAVGGLSGTGKSTLAGRLAAHLGGAPGARWLRSDVLRKRIAGVSPEDRLSADAYTREHSEAVYRRLGEEACMALAAGATVLVDAVFADPAERAAMAAVAANNGVPFKGLWLEADPAVLRERVGARTGDASDADAAVVDRQLDYALGDLSDWHRVDAGGTPDATLAAARRDIEPGS</sequence>
<evidence type="ECO:0000313" key="2">
    <source>
        <dbReference type="EMBL" id="GGN43383.1"/>
    </source>
</evidence>
<dbReference type="EMBL" id="BMLK01000003">
    <property type="protein sequence ID" value="GGN43383.1"/>
    <property type="molecule type" value="Genomic_DNA"/>
</dbReference>
<dbReference type="Proteomes" id="UP000605099">
    <property type="component" value="Unassembled WGS sequence"/>
</dbReference>
<dbReference type="InterPro" id="IPR002575">
    <property type="entry name" value="Aminoglycoside_PTrfase"/>
</dbReference>
<dbReference type="InterPro" id="IPR027417">
    <property type="entry name" value="P-loop_NTPase"/>
</dbReference>
<protein>
    <recommendedName>
        <fullName evidence="1">Aminoglycoside phosphotransferase domain-containing protein</fullName>
    </recommendedName>
</protein>
<accession>A0ABQ2JBT6</accession>
<dbReference type="RefSeq" id="WP_188818346.1">
    <property type="nucleotide sequence ID" value="NZ_BMLK01000003.1"/>
</dbReference>
<dbReference type="SUPFAM" id="SSF52540">
    <property type="entry name" value="P-loop containing nucleoside triphosphate hydrolases"/>
    <property type="match status" value="1"/>
</dbReference>
<evidence type="ECO:0000313" key="3">
    <source>
        <dbReference type="Proteomes" id="UP000605099"/>
    </source>
</evidence>
<comment type="caution">
    <text evidence="2">The sequence shown here is derived from an EMBL/GenBank/DDBJ whole genome shotgun (WGS) entry which is preliminary data.</text>
</comment>
<gene>
    <name evidence="2" type="ORF">GCM10011349_07440</name>
</gene>
<dbReference type="Pfam" id="PF13671">
    <property type="entry name" value="AAA_33"/>
    <property type="match status" value="1"/>
</dbReference>
<dbReference type="Gene3D" id="3.40.50.300">
    <property type="entry name" value="P-loop containing nucleotide triphosphate hydrolases"/>
    <property type="match status" value="1"/>
</dbReference>
<dbReference type="InterPro" id="IPR052732">
    <property type="entry name" value="Cell-binding_unc_protein"/>
</dbReference>
<dbReference type="Pfam" id="PF01636">
    <property type="entry name" value="APH"/>
    <property type="match status" value="1"/>
</dbReference>
<dbReference type="PANTHER" id="PTHR43883">
    <property type="entry name" value="SLR0207 PROTEIN"/>
    <property type="match status" value="1"/>
</dbReference>
<name>A0ABQ2JBT6_9SPHN</name>
<dbReference type="InterPro" id="IPR011009">
    <property type="entry name" value="Kinase-like_dom_sf"/>
</dbReference>
<organism evidence="2 3">
    <name type="scientific">Novosphingobium indicum</name>
    <dbReference type="NCBI Taxonomy" id="462949"/>
    <lineage>
        <taxon>Bacteria</taxon>
        <taxon>Pseudomonadati</taxon>
        <taxon>Pseudomonadota</taxon>
        <taxon>Alphaproteobacteria</taxon>
        <taxon>Sphingomonadales</taxon>
        <taxon>Sphingomonadaceae</taxon>
        <taxon>Novosphingobium</taxon>
    </lineage>
</organism>